<feature type="chain" id="PRO_5046480012" evidence="1">
    <location>
        <begin position="25"/>
        <end position="130"/>
    </location>
</feature>
<dbReference type="Proteomes" id="UP001597344">
    <property type="component" value="Unassembled WGS sequence"/>
</dbReference>
<evidence type="ECO:0000256" key="1">
    <source>
        <dbReference type="SAM" id="SignalP"/>
    </source>
</evidence>
<dbReference type="EMBL" id="JBHUHY010000002">
    <property type="protein sequence ID" value="MFD2185737.1"/>
    <property type="molecule type" value="Genomic_DNA"/>
</dbReference>
<proteinExistence type="predicted"/>
<sequence length="130" mass="14814">MIKLLHSPILLVFLMIAAIGTAQSSPTNTNFSISYNTDDIYTDHSILSANDLYLNEKDFSYNMISQDDKCDFLHKNHKHTHELSTLDVISSDEGTDFNCSGGFCMNELHYHKKGLTLKRQFFGYFMSISC</sequence>
<accession>A0ABW5AUG3</accession>
<dbReference type="RefSeq" id="WP_378318712.1">
    <property type="nucleotide sequence ID" value="NZ_JBHUHY010000002.1"/>
</dbReference>
<name>A0ABW5AUG3_9FLAO</name>
<comment type="caution">
    <text evidence="2">The sequence shown here is derived from an EMBL/GenBank/DDBJ whole genome shotgun (WGS) entry which is preliminary data.</text>
</comment>
<gene>
    <name evidence="2" type="ORF">ACFSJT_02970</name>
</gene>
<evidence type="ECO:0000313" key="3">
    <source>
        <dbReference type="Proteomes" id="UP001597344"/>
    </source>
</evidence>
<feature type="signal peptide" evidence="1">
    <location>
        <begin position="1"/>
        <end position="24"/>
    </location>
</feature>
<organism evidence="2 3">
    <name type="scientific">Aquimarina celericrescens</name>
    <dbReference type="NCBI Taxonomy" id="1964542"/>
    <lineage>
        <taxon>Bacteria</taxon>
        <taxon>Pseudomonadati</taxon>
        <taxon>Bacteroidota</taxon>
        <taxon>Flavobacteriia</taxon>
        <taxon>Flavobacteriales</taxon>
        <taxon>Flavobacteriaceae</taxon>
        <taxon>Aquimarina</taxon>
    </lineage>
</organism>
<evidence type="ECO:0000313" key="2">
    <source>
        <dbReference type="EMBL" id="MFD2185737.1"/>
    </source>
</evidence>
<keyword evidence="1" id="KW-0732">Signal</keyword>
<reference evidence="3" key="1">
    <citation type="journal article" date="2019" name="Int. J. Syst. Evol. Microbiol.">
        <title>The Global Catalogue of Microorganisms (GCM) 10K type strain sequencing project: providing services to taxonomists for standard genome sequencing and annotation.</title>
        <authorList>
            <consortium name="The Broad Institute Genomics Platform"/>
            <consortium name="The Broad Institute Genome Sequencing Center for Infectious Disease"/>
            <person name="Wu L."/>
            <person name="Ma J."/>
        </authorList>
    </citation>
    <scope>NUCLEOTIDE SEQUENCE [LARGE SCALE GENOMIC DNA]</scope>
    <source>
        <strain evidence="3">DT92</strain>
    </source>
</reference>
<keyword evidence="3" id="KW-1185">Reference proteome</keyword>
<protein>
    <submittedName>
        <fullName evidence="2">Uncharacterized protein</fullName>
    </submittedName>
</protein>